<name>M2ZE84_PSEFD</name>
<evidence type="ECO:0000313" key="2">
    <source>
        <dbReference type="EMBL" id="EME77439.1"/>
    </source>
</evidence>
<reference evidence="2 3" key="1">
    <citation type="journal article" date="2012" name="PLoS Pathog.">
        <title>Diverse lifestyles and strategies of plant pathogenesis encoded in the genomes of eighteen Dothideomycetes fungi.</title>
        <authorList>
            <person name="Ohm R.A."/>
            <person name="Feau N."/>
            <person name="Henrissat B."/>
            <person name="Schoch C.L."/>
            <person name="Horwitz B.A."/>
            <person name="Barry K.W."/>
            <person name="Condon B.J."/>
            <person name="Copeland A.C."/>
            <person name="Dhillon B."/>
            <person name="Glaser F."/>
            <person name="Hesse C.N."/>
            <person name="Kosti I."/>
            <person name="LaButti K."/>
            <person name="Lindquist E.A."/>
            <person name="Lucas S."/>
            <person name="Salamov A.A."/>
            <person name="Bradshaw R.E."/>
            <person name="Ciuffetti L."/>
            <person name="Hamelin R.C."/>
            <person name="Kema G.H.J."/>
            <person name="Lawrence C."/>
            <person name="Scott J.A."/>
            <person name="Spatafora J.W."/>
            <person name="Turgeon B.G."/>
            <person name="de Wit P.J.G.M."/>
            <person name="Zhong S."/>
            <person name="Goodwin S.B."/>
            <person name="Grigoriev I.V."/>
        </authorList>
    </citation>
    <scope>NUCLEOTIDE SEQUENCE [LARGE SCALE GENOMIC DNA]</scope>
    <source>
        <strain evidence="2 3">CIRAD86</strain>
    </source>
</reference>
<proteinExistence type="predicted"/>
<gene>
    <name evidence="2" type="ORF">MYCFIDRAFT_212702</name>
</gene>
<dbReference type="KEGG" id="pfj:MYCFIDRAFT_212702"/>
<feature type="signal peptide" evidence="1">
    <location>
        <begin position="1"/>
        <end position="17"/>
    </location>
</feature>
<dbReference type="EMBL" id="KB446566">
    <property type="protein sequence ID" value="EME77439.1"/>
    <property type="molecule type" value="Genomic_DNA"/>
</dbReference>
<sequence>MLHLLTLSFSLAALATAQETTTTTTPINPQTLSPMLPSVTVNSSALTSTTATISGSTTTLACVPESDLVFSIQTDTNLSNEPASTPVCGQSTTSYALPGPITNSSGNLTITMTSSATVSMATTGSSGASSSAPVETQSGNPAAKNALGGMAGVVGLAAGMVFL</sequence>
<dbReference type="GeneID" id="19337802"/>
<keyword evidence="3" id="KW-1185">Reference proteome</keyword>
<organism evidence="2 3">
    <name type="scientific">Pseudocercospora fijiensis (strain CIRAD86)</name>
    <name type="common">Black leaf streak disease fungus</name>
    <name type="synonym">Mycosphaerella fijiensis</name>
    <dbReference type="NCBI Taxonomy" id="383855"/>
    <lineage>
        <taxon>Eukaryota</taxon>
        <taxon>Fungi</taxon>
        <taxon>Dikarya</taxon>
        <taxon>Ascomycota</taxon>
        <taxon>Pezizomycotina</taxon>
        <taxon>Dothideomycetes</taxon>
        <taxon>Dothideomycetidae</taxon>
        <taxon>Mycosphaerellales</taxon>
        <taxon>Mycosphaerellaceae</taxon>
        <taxon>Pseudocercospora</taxon>
    </lineage>
</organism>
<dbReference type="VEuPathDB" id="FungiDB:MYCFIDRAFT_212702"/>
<dbReference type="RefSeq" id="XP_007932187.1">
    <property type="nucleotide sequence ID" value="XM_007933996.1"/>
</dbReference>
<keyword evidence="1" id="KW-0732">Signal</keyword>
<dbReference type="OrthoDB" id="3649890at2759"/>
<accession>M2ZE84</accession>
<evidence type="ECO:0000256" key="1">
    <source>
        <dbReference type="SAM" id="SignalP"/>
    </source>
</evidence>
<dbReference type="Proteomes" id="UP000016932">
    <property type="component" value="Unassembled WGS sequence"/>
</dbReference>
<protein>
    <recommendedName>
        <fullName evidence="4">GPI anchored protein</fullName>
    </recommendedName>
</protein>
<feature type="chain" id="PRO_5004030855" description="GPI anchored protein" evidence="1">
    <location>
        <begin position="18"/>
        <end position="163"/>
    </location>
</feature>
<dbReference type="AlphaFoldDB" id="M2ZE84"/>
<evidence type="ECO:0008006" key="4">
    <source>
        <dbReference type="Google" id="ProtNLM"/>
    </source>
</evidence>
<evidence type="ECO:0000313" key="3">
    <source>
        <dbReference type="Proteomes" id="UP000016932"/>
    </source>
</evidence>
<dbReference type="HOGENOM" id="CLU_1627803_0_0_1"/>